<dbReference type="Proteomes" id="UP001159042">
    <property type="component" value="Unassembled WGS sequence"/>
</dbReference>
<feature type="region of interest" description="Disordered" evidence="1">
    <location>
        <begin position="40"/>
        <end position="65"/>
    </location>
</feature>
<keyword evidence="2" id="KW-0472">Membrane</keyword>
<proteinExistence type="predicted"/>
<evidence type="ECO:0000313" key="4">
    <source>
        <dbReference type="Proteomes" id="UP001159042"/>
    </source>
</evidence>
<name>A0AAV8WJ34_9CUCU</name>
<evidence type="ECO:0000256" key="1">
    <source>
        <dbReference type="SAM" id="MobiDB-lite"/>
    </source>
</evidence>
<dbReference type="EMBL" id="JANEYG010000001">
    <property type="protein sequence ID" value="KAJ8925751.1"/>
    <property type="molecule type" value="Genomic_DNA"/>
</dbReference>
<keyword evidence="4" id="KW-1185">Reference proteome</keyword>
<evidence type="ECO:0000256" key="2">
    <source>
        <dbReference type="SAM" id="Phobius"/>
    </source>
</evidence>
<protein>
    <submittedName>
        <fullName evidence="3">Uncharacterized protein</fullName>
    </submittedName>
</protein>
<evidence type="ECO:0000313" key="3">
    <source>
        <dbReference type="EMBL" id="KAJ8925751.1"/>
    </source>
</evidence>
<comment type="caution">
    <text evidence="3">The sequence shown here is derived from an EMBL/GenBank/DDBJ whole genome shotgun (WGS) entry which is preliminary data.</text>
</comment>
<organism evidence="3 4">
    <name type="scientific">Exocentrus adspersus</name>
    <dbReference type="NCBI Taxonomy" id="1586481"/>
    <lineage>
        <taxon>Eukaryota</taxon>
        <taxon>Metazoa</taxon>
        <taxon>Ecdysozoa</taxon>
        <taxon>Arthropoda</taxon>
        <taxon>Hexapoda</taxon>
        <taxon>Insecta</taxon>
        <taxon>Pterygota</taxon>
        <taxon>Neoptera</taxon>
        <taxon>Endopterygota</taxon>
        <taxon>Coleoptera</taxon>
        <taxon>Polyphaga</taxon>
        <taxon>Cucujiformia</taxon>
        <taxon>Chrysomeloidea</taxon>
        <taxon>Cerambycidae</taxon>
        <taxon>Lamiinae</taxon>
        <taxon>Acanthocinini</taxon>
        <taxon>Exocentrus</taxon>
    </lineage>
</organism>
<keyword evidence="2" id="KW-0812">Transmembrane</keyword>
<dbReference type="AlphaFoldDB" id="A0AAV8WJ34"/>
<sequence length="223" mass="25719">MSLTIDVKFLDQVTTANYENIIKNPFVTQHPLTTPAYFSNGRTDLNSTTENPYMEPTTESSTSTTDSFYSFNDYPDYEVSDDSSVEGFLPFLNTIQKNLMKFKKTHKSKMSVLKHLRDRLLINIKALVTNLWKPKIAAEARGYYEEDTHMDFPSNEGALMTIGFLTFAVFLIKLVIKLVHALKNKQQYYGTSTTTAASVVFVRRKRDEEEEEMARILQYIEEF</sequence>
<feature type="compositionally biased region" description="Polar residues" evidence="1">
    <location>
        <begin position="40"/>
        <end position="51"/>
    </location>
</feature>
<gene>
    <name evidence="3" type="ORF">NQ315_009599</name>
</gene>
<reference evidence="3 4" key="1">
    <citation type="journal article" date="2023" name="Insect Mol. Biol.">
        <title>Genome sequencing provides insights into the evolution of gene families encoding plant cell wall-degrading enzymes in longhorned beetles.</title>
        <authorList>
            <person name="Shin N.R."/>
            <person name="Okamura Y."/>
            <person name="Kirsch R."/>
            <person name="Pauchet Y."/>
        </authorList>
    </citation>
    <scope>NUCLEOTIDE SEQUENCE [LARGE SCALE GENOMIC DNA]</scope>
    <source>
        <strain evidence="3">EAD_L_NR</strain>
    </source>
</reference>
<keyword evidence="2" id="KW-1133">Transmembrane helix</keyword>
<feature type="transmembrane region" description="Helical" evidence="2">
    <location>
        <begin position="157"/>
        <end position="176"/>
    </location>
</feature>
<accession>A0AAV8WJ34</accession>